<keyword evidence="3" id="KW-1185">Reference proteome</keyword>
<organism evidence="2 3">
    <name type="scientific">Petrolisthes cinctipes</name>
    <name type="common">Flat porcelain crab</name>
    <dbReference type="NCBI Taxonomy" id="88211"/>
    <lineage>
        <taxon>Eukaryota</taxon>
        <taxon>Metazoa</taxon>
        <taxon>Ecdysozoa</taxon>
        <taxon>Arthropoda</taxon>
        <taxon>Crustacea</taxon>
        <taxon>Multicrustacea</taxon>
        <taxon>Malacostraca</taxon>
        <taxon>Eumalacostraca</taxon>
        <taxon>Eucarida</taxon>
        <taxon>Decapoda</taxon>
        <taxon>Pleocyemata</taxon>
        <taxon>Anomura</taxon>
        <taxon>Galatheoidea</taxon>
        <taxon>Porcellanidae</taxon>
        <taxon>Petrolisthes</taxon>
    </lineage>
</organism>
<name>A0AAE1FQB8_PETCI</name>
<protein>
    <submittedName>
        <fullName evidence="2">Uncharacterized protein</fullName>
    </submittedName>
</protein>
<proteinExistence type="predicted"/>
<feature type="region of interest" description="Disordered" evidence="1">
    <location>
        <begin position="1"/>
        <end position="47"/>
    </location>
</feature>
<evidence type="ECO:0000313" key="2">
    <source>
        <dbReference type="EMBL" id="KAK3878564.1"/>
    </source>
</evidence>
<feature type="compositionally biased region" description="Low complexity" evidence="1">
    <location>
        <begin position="63"/>
        <end position="75"/>
    </location>
</feature>
<feature type="compositionally biased region" description="Basic and acidic residues" evidence="1">
    <location>
        <begin position="1"/>
        <end position="17"/>
    </location>
</feature>
<evidence type="ECO:0000313" key="3">
    <source>
        <dbReference type="Proteomes" id="UP001286313"/>
    </source>
</evidence>
<evidence type="ECO:0000256" key="1">
    <source>
        <dbReference type="SAM" id="MobiDB-lite"/>
    </source>
</evidence>
<reference evidence="2" key="1">
    <citation type="submission" date="2023-10" db="EMBL/GenBank/DDBJ databases">
        <title>Genome assemblies of two species of porcelain crab, Petrolisthes cinctipes and Petrolisthes manimaculis (Anomura: Porcellanidae).</title>
        <authorList>
            <person name="Angst P."/>
        </authorList>
    </citation>
    <scope>NUCLEOTIDE SEQUENCE</scope>
    <source>
        <strain evidence="2">PB745_01</strain>
        <tissue evidence="2">Gill</tissue>
    </source>
</reference>
<feature type="region of interest" description="Disordered" evidence="1">
    <location>
        <begin position="63"/>
        <end position="116"/>
    </location>
</feature>
<dbReference type="AlphaFoldDB" id="A0AAE1FQB8"/>
<dbReference type="EMBL" id="JAWQEG010001544">
    <property type="protein sequence ID" value="KAK3878564.1"/>
    <property type="molecule type" value="Genomic_DNA"/>
</dbReference>
<gene>
    <name evidence="2" type="ORF">Pcinc_016809</name>
</gene>
<sequence>MGGAGERRGGQSEERKGSGPGLGGLEARNLEESQAVEAIGATRDTNRTVEERVWQHLASLHTPHAPHPTALPHTLSSWSLPKNNGRGGIGMEGDGEGVRRYQTTGGDYGRFPRGSEVLARPPVSHTLPTGFTHHLAAAGMFRNHSLNM</sequence>
<accession>A0AAE1FQB8</accession>
<dbReference type="Proteomes" id="UP001286313">
    <property type="component" value="Unassembled WGS sequence"/>
</dbReference>
<comment type="caution">
    <text evidence="2">The sequence shown here is derived from an EMBL/GenBank/DDBJ whole genome shotgun (WGS) entry which is preliminary data.</text>
</comment>